<dbReference type="Proteomes" id="UP001162483">
    <property type="component" value="Unassembled WGS sequence"/>
</dbReference>
<sequence>TLHLAGKEHAATALQSPVAVCFPPLHLTLCIALGDERLGCSCLTMETHFMKLSIPCCCANLKATRSLKVFSY</sequence>
<keyword evidence="2" id="KW-1185">Reference proteome</keyword>
<proteinExistence type="predicted"/>
<feature type="non-terminal residue" evidence="1">
    <location>
        <position position="1"/>
    </location>
</feature>
<evidence type="ECO:0000313" key="2">
    <source>
        <dbReference type="Proteomes" id="UP001162483"/>
    </source>
</evidence>
<organism evidence="1 2">
    <name type="scientific">Staurois parvus</name>
    <dbReference type="NCBI Taxonomy" id="386267"/>
    <lineage>
        <taxon>Eukaryota</taxon>
        <taxon>Metazoa</taxon>
        <taxon>Chordata</taxon>
        <taxon>Craniata</taxon>
        <taxon>Vertebrata</taxon>
        <taxon>Euteleostomi</taxon>
        <taxon>Amphibia</taxon>
        <taxon>Batrachia</taxon>
        <taxon>Anura</taxon>
        <taxon>Neobatrachia</taxon>
        <taxon>Ranoidea</taxon>
        <taxon>Ranidae</taxon>
        <taxon>Staurois</taxon>
    </lineage>
</organism>
<accession>A0ABN9GL01</accession>
<name>A0ABN9GL01_9NEOB</name>
<dbReference type="EMBL" id="CATNWA010018797">
    <property type="protein sequence ID" value="CAI9609559.1"/>
    <property type="molecule type" value="Genomic_DNA"/>
</dbReference>
<gene>
    <name evidence="1" type="ORF">SPARVUS_LOCUS14267498</name>
</gene>
<comment type="caution">
    <text evidence="1">The sequence shown here is derived from an EMBL/GenBank/DDBJ whole genome shotgun (WGS) entry which is preliminary data.</text>
</comment>
<evidence type="ECO:0000313" key="1">
    <source>
        <dbReference type="EMBL" id="CAI9609559.1"/>
    </source>
</evidence>
<protein>
    <submittedName>
        <fullName evidence="1">Uncharacterized protein</fullName>
    </submittedName>
</protein>
<reference evidence="1" key="1">
    <citation type="submission" date="2023-05" db="EMBL/GenBank/DDBJ databases">
        <authorList>
            <person name="Stuckert A."/>
        </authorList>
    </citation>
    <scope>NUCLEOTIDE SEQUENCE</scope>
</reference>